<keyword evidence="1" id="KW-0812">Transmembrane</keyword>
<evidence type="ECO:0000256" key="1">
    <source>
        <dbReference type="SAM" id="Phobius"/>
    </source>
</evidence>
<keyword evidence="3" id="KW-1185">Reference proteome</keyword>
<dbReference type="RefSeq" id="WP_267677228.1">
    <property type="nucleotide sequence ID" value="NZ_CP113088.1"/>
</dbReference>
<dbReference type="AlphaFoldDB" id="A0A9E8SDZ9"/>
<dbReference type="KEGG" id="lnu:N7U66_02790"/>
<evidence type="ECO:0000313" key="3">
    <source>
        <dbReference type="Proteomes" id="UP001164705"/>
    </source>
</evidence>
<name>A0A9E8SDZ9_9FLAO</name>
<accession>A0A9E8SDZ9</accession>
<protein>
    <submittedName>
        <fullName evidence="2">Uncharacterized protein</fullName>
    </submittedName>
</protein>
<keyword evidence="1" id="KW-1133">Transmembrane helix</keyword>
<keyword evidence="1" id="KW-0472">Membrane</keyword>
<proteinExistence type="predicted"/>
<reference evidence="2" key="1">
    <citation type="submission" date="2022-11" db="EMBL/GenBank/DDBJ databases">
        <title>Lacinutrix neustonica HL-RS19T sp. nov., isolated from the surface microlayer sample of brackish Lake Shihwa.</title>
        <authorList>
            <person name="Choi J.Y."/>
            <person name="Hwang C.Y."/>
        </authorList>
    </citation>
    <scope>NUCLEOTIDE SEQUENCE</scope>
    <source>
        <strain evidence="2">HL-RS19</strain>
    </source>
</reference>
<feature type="transmembrane region" description="Helical" evidence="1">
    <location>
        <begin position="7"/>
        <end position="24"/>
    </location>
</feature>
<organism evidence="2 3">
    <name type="scientific">Lacinutrix neustonica</name>
    <dbReference type="NCBI Taxonomy" id="2980107"/>
    <lineage>
        <taxon>Bacteria</taxon>
        <taxon>Pseudomonadati</taxon>
        <taxon>Bacteroidota</taxon>
        <taxon>Flavobacteriia</taxon>
        <taxon>Flavobacteriales</taxon>
        <taxon>Flavobacteriaceae</taxon>
        <taxon>Lacinutrix</taxon>
    </lineage>
</organism>
<gene>
    <name evidence="2" type="ORF">N7U66_02790</name>
</gene>
<dbReference type="EMBL" id="CP113088">
    <property type="protein sequence ID" value="WAC02631.1"/>
    <property type="molecule type" value="Genomic_DNA"/>
</dbReference>
<dbReference type="Proteomes" id="UP001164705">
    <property type="component" value="Chromosome"/>
</dbReference>
<sequence length="142" mass="15950">MLKKIGLFIGIIIVVFVGLIYWSLSGTEEEFKTAKIVGMHNIETVNFRTLDSVLIAASTLYEADEIKRLMQGEHYREAWETPIKVPVLFLDSLKGGMEVLKKGGGKQTQSLKLKSHKGVEYTIRSINKNPKALIPDFAEPWG</sequence>
<evidence type="ECO:0000313" key="2">
    <source>
        <dbReference type="EMBL" id="WAC02631.1"/>
    </source>
</evidence>